<evidence type="ECO:0000256" key="1">
    <source>
        <dbReference type="SAM" id="Phobius"/>
    </source>
</evidence>
<proteinExistence type="predicted"/>
<protein>
    <submittedName>
        <fullName evidence="2">Uncharacterized protein</fullName>
    </submittedName>
</protein>
<accession>A0A401JDF2</accession>
<dbReference type="EMBL" id="BGOW01000013">
    <property type="protein sequence ID" value="GBL45580.1"/>
    <property type="molecule type" value="Genomic_DNA"/>
</dbReference>
<feature type="transmembrane region" description="Helical" evidence="1">
    <location>
        <begin position="24"/>
        <end position="46"/>
    </location>
</feature>
<dbReference type="AlphaFoldDB" id="A0A401JDF2"/>
<dbReference type="Proteomes" id="UP000286806">
    <property type="component" value="Unassembled WGS sequence"/>
</dbReference>
<dbReference type="RefSeq" id="WP_124704393.1">
    <property type="nucleotide sequence ID" value="NZ_BGOW01000013.1"/>
</dbReference>
<sequence>MATTRATADAWYDPPAPCGHNVQLLRLLGLAVMIGILGALVLQYFLGHGKGETGADYLEAVAVAGEVPWRPSQLKSAAFGFGQAVFALMALGQTIELDGHRGQMEPVSAS</sequence>
<evidence type="ECO:0000313" key="3">
    <source>
        <dbReference type="Proteomes" id="UP000286806"/>
    </source>
</evidence>
<keyword evidence="1" id="KW-1133">Transmembrane helix</keyword>
<keyword evidence="1" id="KW-0472">Membrane</keyword>
<name>A0A401JDF2_9PROT</name>
<reference evidence="2 3" key="1">
    <citation type="journal article" date="2019" name="Front. Microbiol.">
        <title>Genomes of Neutrophilic Sulfur-Oxidizing Chemolithoautotrophs Representing 9 Proteobacterial Species From 8 Genera.</title>
        <authorList>
            <person name="Watanabe T."/>
            <person name="Kojima H."/>
            <person name="Umezawa K."/>
            <person name="Hori C."/>
            <person name="Takasuka T.E."/>
            <person name="Kato Y."/>
            <person name="Fukui M."/>
        </authorList>
    </citation>
    <scope>NUCLEOTIDE SEQUENCE [LARGE SCALE GENOMIC DNA]</scope>
    <source>
        <strain evidence="2 3">TTN</strain>
    </source>
</reference>
<evidence type="ECO:0000313" key="2">
    <source>
        <dbReference type="EMBL" id="GBL45580.1"/>
    </source>
</evidence>
<keyword evidence="1" id="KW-0812">Transmembrane</keyword>
<organism evidence="2 3">
    <name type="scientific">Sulfuriferula multivorans</name>
    <dbReference type="NCBI Taxonomy" id="1559896"/>
    <lineage>
        <taxon>Bacteria</taxon>
        <taxon>Pseudomonadati</taxon>
        <taxon>Pseudomonadota</taxon>
        <taxon>Betaproteobacteria</taxon>
        <taxon>Nitrosomonadales</taxon>
        <taxon>Sulfuricellaceae</taxon>
        <taxon>Sulfuriferula</taxon>
    </lineage>
</organism>
<comment type="caution">
    <text evidence="2">The sequence shown here is derived from an EMBL/GenBank/DDBJ whole genome shotgun (WGS) entry which is preliminary data.</text>
</comment>
<gene>
    <name evidence="2" type="ORF">SFMTTN_1390</name>
</gene>
<keyword evidence="3" id="KW-1185">Reference proteome</keyword>